<evidence type="ECO:0000313" key="2">
    <source>
        <dbReference type="Proteomes" id="UP001500305"/>
    </source>
</evidence>
<dbReference type="EMBL" id="BAAATR010000034">
    <property type="protein sequence ID" value="GAA2266987.1"/>
    <property type="molecule type" value="Genomic_DNA"/>
</dbReference>
<reference evidence="2" key="1">
    <citation type="journal article" date="2019" name="Int. J. Syst. Evol. Microbiol.">
        <title>The Global Catalogue of Microorganisms (GCM) 10K type strain sequencing project: providing services to taxonomists for standard genome sequencing and annotation.</title>
        <authorList>
            <consortium name="The Broad Institute Genomics Platform"/>
            <consortium name="The Broad Institute Genome Sequencing Center for Infectious Disease"/>
            <person name="Wu L."/>
            <person name="Ma J."/>
        </authorList>
    </citation>
    <scope>NUCLEOTIDE SEQUENCE [LARGE SCALE GENOMIC DNA]</scope>
    <source>
        <strain evidence="2">JCM 7356</strain>
    </source>
</reference>
<dbReference type="RefSeq" id="WP_344639671.1">
    <property type="nucleotide sequence ID" value="NZ_BAAATR010000034.1"/>
</dbReference>
<keyword evidence="2" id="KW-1185">Reference proteome</keyword>
<name>A0ABP5RMD9_9ACTN</name>
<comment type="caution">
    <text evidence="1">The sequence shown here is derived from an EMBL/GenBank/DDBJ whole genome shotgun (WGS) entry which is preliminary data.</text>
</comment>
<gene>
    <name evidence="1" type="ORF">GCM10010430_60170</name>
</gene>
<accession>A0ABP5RMD9</accession>
<sequence length="281" mass="30303">MSELPTNDWSPADNPYSIAVSEANWWKATVALTIGRMREQPTQVGFFDSAQIDARTLVVALRQVLMAAKLEQIALAELGIDQAVGDELAKAQERFEKALPGIKEIRDGLTHFEDWARGAGRGAQATARKNGSTEREVARDFWSFGYDPTADTVTMGPFTISVPAAETATRQLHTAIYTAARSVDLARTLAVRAEADEALTAAGITHAPPDGQVLLSPGADLRVWLSLNLPGDQAQLRHDVARRTVAAITAAGLTLASNSHPQAHDLHDRLAGAEALLVQRR</sequence>
<protein>
    <submittedName>
        <fullName evidence="1">Uncharacterized protein</fullName>
    </submittedName>
</protein>
<evidence type="ECO:0000313" key="1">
    <source>
        <dbReference type="EMBL" id="GAA2266987.1"/>
    </source>
</evidence>
<proteinExistence type="predicted"/>
<dbReference type="Proteomes" id="UP001500305">
    <property type="component" value="Unassembled WGS sequence"/>
</dbReference>
<organism evidence="1 2">
    <name type="scientific">Kitasatospora cystarginea</name>
    <dbReference type="NCBI Taxonomy" id="58350"/>
    <lineage>
        <taxon>Bacteria</taxon>
        <taxon>Bacillati</taxon>
        <taxon>Actinomycetota</taxon>
        <taxon>Actinomycetes</taxon>
        <taxon>Kitasatosporales</taxon>
        <taxon>Streptomycetaceae</taxon>
        <taxon>Kitasatospora</taxon>
    </lineage>
</organism>